<reference evidence="3 4" key="1">
    <citation type="submission" date="2018-12" db="EMBL/GenBank/DDBJ databases">
        <authorList>
            <person name="Toschakov S.V."/>
        </authorList>
    </citation>
    <scope>NUCLEOTIDE SEQUENCE [LARGE SCALE GENOMIC DNA]</scope>
    <source>
        <strain evidence="3 4">GM2012</strain>
    </source>
</reference>
<feature type="chain" id="PRO_5019289903" evidence="1">
    <location>
        <begin position="27"/>
        <end position="396"/>
    </location>
</feature>
<dbReference type="EMBL" id="RYZH01000041">
    <property type="protein sequence ID" value="RUL85281.1"/>
    <property type="molecule type" value="Genomic_DNA"/>
</dbReference>
<protein>
    <submittedName>
        <fullName evidence="3">PEP-CTERM sorting domain-containing protein</fullName>
    </submittedName>
</protein>
<dbReference type="NCBIfam" id="TIGR02913">
    <property type="entry name" value="HAF_rpt"/>
    <property type="match status" value="2"/>
</dbReference>
<name>A0A432MG02_9BACT</name>
<evidence type="ECO:0000259" key="2">
    <source>
        <dbReference type="Pfam" id="PF07589"/>
    </source>
</evidence>
<dbReference type="InterPro" id="IPR013424">
    <property type="entry name" value="Ice-binding_C"/>
</dbReference>
<dbReference type="Proteomes" id="UP000280296">
    <property type="component" value="Unassembled WGS sequence"/>
</dbReference>
<sequence>MRSIHVLRLASVALAVSVAIASPAPAASFTGLGSFFGPNINGFLSGANAVSADGSTVVGNSHVYGTPVPFRWTAAEGMTAVGGSYSSYSEAYGVSADGSVVVGYQEGAPDQAVLWSADGRKIWLGRLPGSRGEGPMVSMARGVSADGSIVVGWSRASDGSWGNEAFRWTEAGGMVGLGALDGSFGSDAYAISADGSTIVGQSGAQAFRWTEAGGMVGLGDLDGGSFISRAYAVSSDGRVIVGVGRSGSGDEAFRWTESGGMVALGDLDGGSVASRANAVSADGSIVVGYGTTSLGQEAFYWDPVLGMRSLRQVLIDEFGLGAALSGWQLVTATGISANGEVIVGSGYNPDGYLEAWIARLGIAGGAVPEPSSLALAGLGVLGMLGAASWRRRSRAV</sequence>
<gene>
    <name evidence="3" type="ORF">TsocGM_18915</name>
</gene>
<evidence type="ECO:0000313" key="4">
    <source>
        <dbReference type="Proteomes" id="UP000280296"/>
    </source>
</evidence>
<keyword evidence="4" id="KW-1185">Reference proteome</keyword>
<dbReference type="AlphaFoldDB" id="A0A432MG02"/>
<dbReference type="SUPFAM" id="SSF82171">
    <property type="entry name" value="DPP6 N-terminal domain-like"/>
    <property type="match status" value="1"/>
</dbReference>
<dbReference type="InterPro" id="IPR014262">
    <property type="entry name" value="HAF_rpt"/>
</dbReference>
<evidence type="ECO:0000256" key="1">
    <source>
        <dbReference type="SAM" id="SignalP"/>
    </source>
</evidence>
<accession>A0A432MG02</accession>
<organism evidence="3 4">
    <name type="scientific">Tautonia sociabilis</name>
    <dbReference type="NCBI Taxonomy" id="2080755"/>
    <lineage>
        <taxon>Bacteria</taxon>
        <taxon>Pseudomonadati</taxon>
        <taxon>Planctomycetota</taxon>
        <taxon>Planctomycetia</taxon>
        <taxon>Isosphaerales</taxon>
        <taxon>Isosphaeraceae</taxon>
        <taxon>Tautonia</taxon>
    </lineage>
</organism>
<reference evidence="3 4" key="2">
    <citation type="submission" date="2019-01" db="EMBL/GenBank/DDBJ databases">
        <title>Tautonia sociabilis, a novel thermotolerant planctomycete of Isosphaeraceae family, isolated from a 4000 m deep subterranean habitat.</title>
        <authorList>
            <person name="Kovaleva O.L."/>
            <person name="Elcheninov A.G."/>
            <person name="Van Heerden E."/>
            <person name="Toshchakov S.V."/>
            <person name="Novikov A."/>
            <person name="Bonch-Osmolovskaya E.A."/>
            <person name="Kublanov I.V."/>
        </authorList>
    </citation>
    <scope>NUCLEOTIDE SEQUENCE [LARGE SCALE GENOMIC DNA]</scope>
    <source>
        <strain evidence="3 4">GM2012</strain>
    </source>
</reference>
<keyword evidence="1" id="KW-0732">Signal</keyword>
<feature type="domain" description="Ice-binding protein C-terminal" evidence="2">
    <location>
        <begin position="366"/>
        <end position="392"/>
    </location>
</feature>
<feature type="signal peptide" evidence="1">
    <location>
        <begin position="1"/>
        <end position="26"/>
    </location>
</feature>
<dbReference type="Pfam" id="PF07589">
    <property type="entry name" value="PEP-CTERM"/>
    <property type="match status" value="1"/>
</dbReference>
<dbReference type="RefSeq" id="WP_126727025.1">
    <property type="nucleotide sequence ID" value="NZ_RYZH01000041.1"/>
</dbReference>
<dbReference type="NCBIfam" id="TIGR02595">
    <property type="entry name" value="PEP_CTERM"/>
    <property type="match status" value="1"/>
</dbReference>
<evidence type="ECO:0000313" key="3">
    <source>
        <dbReference type="EMBL" id="RUL85281.1"/>
    </source>
</evidence>
<proteinExistence type="predicted"/>
<comment type="caution">
    <text evidence="3">The sequence shown here is derived from an EMBL/GenBank/DDBJ whole genome shotgun (WGS) entry which is preliminary data.</text>
</comment>
<dbReference type="OrthoDB" id="229996at2"/>